<evidence type="ECO:0000313" key="11">
    <source>
        <dbReference type="EMBL" id="VYU15250.1"/>
    </source>
</evidence>
<dbReference type="NCBIfam" id="NF002759">
    <property type="entry name" value="PRK02813.1"/>
    <property type="match status" value="1"/>
</dbReference>
<dbReference type="PANTHER" id="PTHR28570">
    <property type="entry name" value="ASPARTYL AMINOPEPTIDASE"/>
    <property type="match status" value="1"/>
</dbReference>
<evidence type="ECO:0000256" key="3">
    <source>
        <dbReference type="ARBA" id="ARBA00022438"/>
    </source>
</evidence>
<proteinExistence type="inferred from homology"/>
<dbReference type="GO" id="GO:0004177">
    <property type="term" value="F:aminopeptidase activity"/>
    <property type="evidence" value="ECO:0007669"/>
    <property type="project" value="UniProtKB-KW"/>
</dbReference>
<organism evidence="11">
    <name type="scientific">Veillonella ratti</name>
    <dbReference type="NCBI Taxonomy" id="103892"/>
    <lineage>
        <taxon>Bacteria</taxon>
        <taxon>Bacillati</taxon>
        <taxon>Bacillota</taxon>
        <taxon>Negativicutes</taxon>
        <taxon>Veillonellales</taxon>
        <taxon>Veillonellaceae</taxon>
        <taxon>Veillonella</taxon>
    </lineage>
</organism>
<keyword evidence="8 9" id="KW-0482">Metalloprotease</keyword>
<protein>
    <recommendedName>
        <fullName evidence="10">M18 family aminopeptidase</fullName>
        <ecNumber evidence="10">3.4.11.-</ecNumber>
    </recommendedName>
</protein>
<sequence>MDTVARLLDFIDNSTSPYHTVKTGANELKAKGFTELFLEDVWALGEGDYFVKVYDSTLVAFHIGLNLRHSMRIASAHTDFPAIRIKPNPLVDAKGYGELNVETYGGLILNTWLDRPLSMAGAVVTRTDDPFRPDVHYVDVARPLLTIPNLAIHMNRQINEGVALDKQKHMLPLFMMCNDKINTDSEWREFLSELVKRPAEDILSYELTLYPVEGGTTFGRYDEFISSPRIDNLTSCVACLEGIFEAKAMDAEGLRMVVLFDNEEVGSRTKQGGASTILSQLVERIYMATGHTKAECYADIAAGFMISADVAHGYHPNYPEKNDITNYPILNKGVVLKMASSQSYAGDAWAIATVKALCENDSIPYQIYVNRSNIPGGSTVGSITSAMLAMRTMDVGVPILAMHSARETMGADDQEALDNLMKAFLR</sequence>
<evidence type="ECO:0000256" key="6">
    <source>
        <dbReference type="ARBA" id="ARBA00022801"/>
    </source>
</evidence>
<evidence type="ECO:0000256" key="2">
    <source>
        <dbReference type="ARBA" id="ARBA00008290"/>
    </source>
</evidence>
<dbReference type="RefSeq" id="WP_156704896.1">
    <property type="nucleotide sequence ID" value="NZ_CACRUX010000052.1"/>
</dbReference>
<evidence type="ECO:0000256" key="10">
    <source>
        <dbReference type="RuleBase" id="RU004387"/>
    </source>
</evidence>
<dbReference type="EC" id="3.4.11.-" evidence="10"/>
<dbReference type="Gene3D" id="2.30.250.10">
    <property type="entry name" value="Aminopeptidase i, Domain 2"/>
    <property type="match status" value="1"/>
</dbReference>
<evidence type="ECO:0000256" key="9">
    <source>
        <dbReference type="RuleBase" id="RU004386"/>
    </source>
</evidence>
<dbReference type="GO" id="GO:0005737">
    <property type="term" value="C:cytoplasm"/>
    <property type="evidence" value="ECO:0007669"/>
    <property type="project" value="UniProtKB-ARBA"/>
</dbReference>
<dbReference type="InterPro" id="IPR023358">
    <property type="entry name" value="Peptidase_M18_dom2"/>
</dbReference>
<evidence type="ECO:0000256" key="1">
    <source>
        <dbReference type="ARBA" id="ARBA00001947"/>
    </source>
</evidence>
<name>A0A6N3CEP9_9FIRM</name>
<dbReference type="GO" id="GO:0006508">
    <property type="term" value="P:proteolysis"/>
    <property type="evidence" value="ECO:0007669"/>
    <property type="project" value="UniProtKB-KW"/>
</dbReference>
<evidence type="ECO:0000256" key="8">
    <source>
        <dbReference type="ARBA" id="ARBA00023049"/>
    </source>
</evidence>
<dbReference type="Gene3D" id="3.40.630.10">
    <property type="entry name" value="Zn peptidases"/>
    <property type="match status" value="1"/>
</dbReference>
<comment type="similarity">
    <text evidence="2 9">Belongs to the peptidase M18 family.</text>
</comment>
<keyword evidence="7 9" id="KW-0862">Zinc</keyword>
<dbReference type="PRINTS" id="PR00932">
    <property type="entry name" value="AMINO1PTASE"/>
</dbReference>
<keyword evidence="6 9" id="KW-0378">Hydrolase</keyword>
<keyword evidence="4 9" id="KW-0645">Protease</keyword>
<dbReference type="AlphaFoldDB" id="A0A6N3CEP9"/>
<gene>
    <name evidence="11" type="primary">apeB</name>
    <name evidence="11" type="ORF">VRLFYP33_01304</name>
</gene>
<accession>A0A6N3CEP9</accession>
<dbReference type="Pfam" id="PF02127">
    <property type="entry name" value="Peptidase_M18"/>
    <property type="match status" value="1"/>
</dbReference>
<dbReference type="SUPFAM" id="SSF101821">
    <property type="entry name" value="Aminopeptidase/glucanase lid domain"/>
    <property type="match status" value="1"/>
</dbReference>
<dbReference type="EMBL" id="CACRUX010000052">
    <property type="protein sequence ID" value="VYU15250.1"/>
    <property type="molecule type" value="Genomic_DNA"/>
</dbReference>
<evidence type="ECO:0000256" key="5">
    <source>
        <dbReference type="ARBA" id="ARBA00022723"/>
    </source>
</evidence>
<keyword evidence="5 9" id="KW-0479">Metal-binding</keyword>
<dbReference type="SUPFAM" id="SSF53187">
    <property type="entry name" value="Zn-dependent exopeptidases"/>
    <property type="match status" value="1"/>
</dbReference>
<dbReference type="PANTHER" id="PTHR28570:SF3">
    <property type="entry name" value="ASPARTYL AMINOPEPTIDASE"/>
    <property type="match status" value="1"/>
</dbReference>
<dbReference type="GO" id="GO:0008237">
    <property type="term" value="F:metallopeptidase activity"/>
    <property type="evidence" value="ECO:0007669"/>
    <property type="project" value="UniProtKB-KW"/>
</dbReference>
<reference evidence="11" key="1">
    <citation type="submission" date="2019-11" db="EMBL/GenBank/DDBJ databases">
        <authorList>
            <person name="Feng L."/>
        </authorList>
    </citation>
    <scope>NUCLEOTIDE SEQUENCE</scope>
    <source>
        <strain evidence="11">VrattiLFYP33</strain>
    </source>
</reference>
<dbReference type="InterPro" id="IPR001948">
    <property type="entry name" value="Peptidase_M18"/>
</dbReference>
<keyword evidence="3 9" id="KW-0031">Aminopeptidase</keyword>
<evidence type="ECO:0000256" key="7">
    <source>
        <dbReference type="ARBA" id="ARBA00022833"/>
    </source>
</evidence>
<dbReference type="GO" id="GO:0008270">
    <property type="term" value="F:zinc ion binding"/>
    <property type="evidence" value="ECO:0007669"/>
    <property type="project" value="InterPro"/>
</dbReference>
<comment type="cofactor">
    <cofactor evidence="1 10">
        <name>Zn(2+)</name>
        <dbReference type="ChEBI" id="CHEBI:29105"/>
    </cofactor>
</comment>
<evidence type="ECO:0000256" key="4">
    <source>
        <dbReference type="ARBA" id="ARBA00022670"/>
    </source>
</evidence>